<dbReference type="SUPFAM" id="SSF50685">
    <property type="entry name" value="Barwin-like endoglucanases"/>
    <property type="match status" value="1"/>
</dbReference>
<dbReference type="Pfam" id="PF03562">
    <property type="entry name" value="MltA"/>
    <property type="match status" value="1"/>
</dbReference>
<dbReference type="Gene3D" id="2.40.40.10">
    <property type="entry name" value="RlpA-like domain"/>
    <property type="match status" value="1"/>
</dbReference>
<reference evidence="8" key="1">
    <citation type="submission" date="2020-02" db="EMBL/GenBank/DDBJ databases">
        <authorList>
            <person name="Meier V. D."/>
        </authorList>
    </citation>
    <scope>NUCLEOTIDE SEQUENCE</scope>
    <source>
        <strain evidence="8">AVDCRST_MAG39</strain>
    </source>
</reference>
<keyword evidence="4" id="KW-0961">Cell wall biogenesis/degradation</keyword>
<dbReference type="CDD" id="cd14668">
    <property type="entry name" value="mlta_B"/>
    <property type="match status" value="1"/>
</dbReference>
<dbReference type="GO" id="GO:0009253">
    <property type="term" value="P:peptidoglycan catabolic process"/>
    <property type="evidence" value="ECO:0007669"/>
    <property type="project" value="TreeGrafter"/>
</dbReference>
<dbReference type="EMBL" id="CADCVW010000106">
    <property type="protein sequence ID" value="CAA9522285.1"/>
    <property type="molecule type" value="Genomic_DNA"/>
</dbReference>
<evidence type="ECO:0000256" key="6">
    <source>
        <dbReference type="SAM" id="SignalP"/>
    </source>
</evidence>
<evidence type="ECO:0000313" key="8">
    <source>
        <dbReference type="EMBL" id="CAA9522285.1"/>
    </source>
</evidence>
<accession>A0A6J4TGZ2</accession>
<proteinExistence type="predicted"/>
<evidence type="ECO:0000256" key="3">
    <source>
        <dbReference type="ARBA" id="ARBA00023239"/>
    </source>
</evidence>
<dbReference type="GO" id="GO:0004553">
    <property type="term" value="F:hydrolase activity, hydrolyzing O-glycosyl compounds"/>
    <property type="evidence" value="ECO:0007669"/>
    <property type="project" value="InterPro"/>
</dbReference>
<evidence type="ECO:0000256" key="2">
    <source>
        <dbReference type="ARBA" id="ARBA00012587"/>
    </source>
</evidence>
<dbReference type="PROSITE" id="PS51257">
    <property type="entry name" value="PROKAR_LIPOPROTEIN"/>
    <property type="match status" value="1"/>
</dbReference>
<dbReference type="GO" id="GO:0008933">
    <property type="term" value="F:peptidoglycan lytic transglycosylase activity"/>
    <property type="evidence" value="ECO:0007669"/>
    <property type="project" value="TreeGrafter"/>
</dbReference>
<feature type="chain" id="PRO_5026680951" description="peptidoglycan lytic exotransglycosylase" evidence="6">
    <location>
        <begin position="30"/>
        <end position="394"/>
    </location>
</feature>
<dbReference type="Gene3D" id="2.40.240.50">
    <property type="entry name" value="Barwin-like endoglucanases"/>
    <property type="match status" value="1"/>
</dbReference>
<dbReference type="GO" id="GO:0019867">
    <property type="term" value="C:outer membrane"/>
    <property type="evidence" value="ECO:0007669"/>
    <property type="project" value="InterPro"/>
</dbReference>
<dbReference type="InterPro" id="IPR010611">
    <property type="entry name" value="3D_dom"/>
</dbReference>
<feature type="signal peptide" evidence="6">
    <location>
        <begin position="1"/>
        <end position="29"/>
    </location>
</feature>
<dbReference type="PANTHER" id="PTHR30124:SF0">
    <property type="entry name" value="MEMBRANE-BOUND LYTIC MUREIN TRANSGLYCOSYLASE A"/>
    <property type="match status" value="1"/>
</dbReference>
<gene>
    <name evidence="8" type="ORF">AVDCRST_MAG39-2845</name>
</gene>
<organism evidence="8">
    <name type="scientific">uncultured Sphingomonadaceae bacterium</name>
    <dbReference type="NCBI Taxonomy" id="169976"/>
    <lineage>
        <taxon>Bacteria</taxon>
        <taxon>Pseudomonadati</taxon>
        <taxon>Pseudomonadota</taxon>
        <taxon>Alphaproteobacteria</taxon>
        <taxon>Sphingomonadales</taxon>
        <taxon>Sphingomonadaceae</taxon>
        <taxon>environmental samples</taxon>
    </lineage>
</organism>
<evidence type="ECO:0000256" key="1">
    <source>
        <dbReference type="ARBA" id="ARBA00001420"/>
    </source>
</evidence>
<dbReference type="InterPro" id="IPR005300">
    <property type="entry name" value="MltA_B"/>
</dbReference>
<dbReference type="CDD" id="cd14485">
    <property type="entry name" value="mltA_like_LT_A"/>
    <property type="match status" value="1"/>
</dbReference>
<dbReference type="PANTHER" id="PTHR30124">
    <property type="entry name" value="MEMBRANE-BOUND LYTIC MUREIN TRANSGLYCOSYLASE A"/>
    <property type="match status" value="1"/>
</dbReference>
<keyword evidence="6" id="KW-0732">Signal</keyword>
<dbReference type="PIRSF" id="PIRSF019422">
    <property type="entry name" value="MltA"/>
    <property type="match status" value="1"/>
</dbReference>
<dbReference type="GO" id="GO:0071555">
    <property type="term" value="P:cell wall organization"/>
    <property type="evidence" value="ECO:0007669"/>
    <property type="project" value="UniProtKB-KW"/>
</dbReference>
<protein>
    <recommendedName>
        <fullName evidence="2">peptidoglycan lytic exotransglycosylase</fullName>
        <ecNumber evidence="2">4.2.2.n1</ecNumber>
    </recommendedName>
    <alternativeName>
        <fullName evidence="5">Murein hydrolase A</fullName>
    </alternativeName>
</protein>
<dbReference type="GO" id="GO:0009254">
    <property type="term" value="P:peptidoglycan turnover"/>
    <property type="evidence" value="ECO:0007669"/>
    <property type="project" value="InterPro"/>
</dbReference>
<dbReference type="SMART" id="SM00925">
    <property type="entry name" value="MltA"/>
    <property type="match status" value="1"/>
</dbReference>
<dbReference type="AlphaFoldDB" id="A0A6J4TGZ2"/>
<feature type="domain" description="Lytic transglycosylase MltA" evidence="7">
    <location>
        <begin position="128"/>
        <end position="284"/>
    </location>
</feature>
<evidence type="ECO:0000259" key="7">
    <source>
        <dbReference type="SMART" id="SM00925"/>
    </source>
</evidence>
<evidence type="ECO:0000256" key="4">
    <source>
        <dbReference type="ARBA" id="ARBA00023316"/>
    </source>
</evidence>
<dbReference type="InterPro" id="IPR026044">
    <property type="entry name" value="MltA"/>
</dbReference>
<evidence type="ECO:0000256" key="5">
    <source>
        <dbReference type="ARBA" id="ARBA00030918"/>
    </source>
</evidence>
<dbReference type="InterPro" id="IPR036908">
    <property type="entry name" value="RlpA-like_sf"/>
</dbReference>
<comment type="catalytic activity">
    <reaction evidence="1">
        <text>Exolytic cleavage of the (1-&gt;4)-beta-glycosidic linkage between N-acetylmuramic acid (MurNAc) and N-acetylglucosamine (GlcNAc) residues in peptidoglycan, from either the reducing or the non-reducing ends of the peptidoglycan chains, with concomitant formation of a 1,6-anhydrobond in the MurNAc residue.</text>
        <dbReference type="EC" id="4.2.2.n1"/>
    </reaction>
</comment>
<sequence length="394" mass="41146">MNLIPRAAGLAAALLLAACAQRVAPPPVAATPAEPATAVQAGVAPGPGLKRLLPADAAPALRAFRISCPSLRTREDASGLTLKGDWDAACAAAEIWPDAQARRFFLRHFRAARVGSGQTFATGYYEPQIRASRVRAPGYEAPVYRRPPDLVEADVVDPATGKARKRRGLVVDGQLQPYHDRAAIVGGALAGKGLELAWAADPIELFFLQIQGSGRLLMPDGSVMRIGYDGQNGRDYTAIGRVLRERGVFAPGQATMANIIAHLRSQPDGGASVMNENASWVFFRELTGPGPLGALGRPVTPRASVAADPAFVPLGAPVVLDLADDRADGLWVAQDTGGAIKGANRFDTFWGAGEEAAAISGGLSASGTALLLLPKASFKRLRAGSRDGGAPAQR</sequence>
<keyword evidence="3" id="KW-0456">Lyase</keyword>
<name>A0A6J4TGZ2_9SPHN</name>
<dbReference type="Pfam" id="PF06725">
    <property type="entry name" value="3D"/>
    <property type="match status" value="1"/>
</dbReference>
<dbReference type="EC" id="4.2.2.n1" evidence="2"/>